<accession>A0A1G9EWX2</accession>
<dbReference type="AlphaFoldDB" id="A0A1G9EWX2"/>
<sequence length="65" mass="7420">MIQTGSINNLNTVNINLLEEILKGFFICIFNFTQSLQLVHYTFTFNRYCIYVTPVTTLTIGGILV</sequence>
<reference evidence="2" key="1">
    <citation type="submission" date="2016-10" db="EMBL/GenBank/DDBJ databases">
        <authorList>
            <person name="Varghese N."/>
            <person name="Submissions S."/>
        </authorList>
    </citation>
    <scope>NUCLEOTIDE SEQUENCE [LARGE SCALE GENOMIC DNA]</scope>
    <source>
        <strain evidence="2">CGMCC 1.8895</strain>
    </source>
</reference>
<organism evidence="1 2">
    <name type="scientific">Lacicoccus qingdaonensis</name>
    <dbReference type="NCBI Taxonomy" id="576118"/>
    <lineage>
        <taxon>Bacteria</taxon>
        <taxon>Bacillati</taxon>
        <taxon>Bacillota</taxon>
        <taxon>Bacilli</taxon>
        <taxon>Bacillales</taxon>
        <taxon>Salinicoccaceae</taxon>
        <taxon>Lacicoccus</taxon>
    </lineage>
</organism>
<name>A0A1G9EWX2_9BACL</name>
<evidence type="ECO:0000313" key="2">
    <source>
        <dbReference type="Proteomes" id="UP000199008"/>
    </source>
</evidence>
<gene>
    <name evidence="1" type="ORF">SAMN05216216_11036</name>
</gene>
<proteinExistence type="predicted"/>
<dbReference type="EMBL" id="FNFY01000010">
    <property type="protein sequence ID" value="SDK80644.1"/>
    <property type="molecule type" value="Genomic_DNA"/>
</dbReference>
<protein>
    <submittedName>
        <fullName evidence="1">Uncharacterized protein</fullName>
    </submittedName>
</protein>
<evidence type="ECO:0000313" key="1">
    <source>
        <dbReference type="EMBL" id="SDK80644.1"/>
    </source>
</evidence>
<keyword evidence="2" id="KW-1185">Reference proteome</keyword>
<dbReference type="Proteomes" id="UP000199008">
    <property type="component" value="Unassembled WGS sequence"/>
</dbReference>